<accession>A0AAD6CAU6</accession>
<protein>
    <recommendedName>
        <fullName evidence="2">Prolyl 4-hydroxylase alpha subunit Fe(2+) 2OG dioxygenase domain-containing protein</fullName>
    </recommendedName>
</protein>
<dbReference type="AlphaFoldDB" id="A0AAD6CAU6"/>
<organism evidence="3 4">
    <name type="scientific">Penicillium daleae</name>
    <dbReference type="NCBI Taxonomy" id="63821"/>
    <lineage>
        <taxon>Eukaryota</taxon>
        <taxon>Fungi</taxon>
        <taxon>Dikarya</taxon>
        <taxon>Ascomycota</taxon>
        <taxon>Pezizomycotina</taxon>
        <taxon>Eurotiomycetes</taxon>
        <taxon>Eurotiomycetidae</taxon>
        <taxon>Eurotiales</taxon>
        <taxon>Aspergillaceae</taxon>
        <taxon>Penicillium</taxon>
    </lineage>
</organism>
<proteinExistence type="predicted"/>
<evidence type="ECO:0000313" key="3">
    <source>
        <dbReference type="EMBL" id="KAJ5459718.1"/>
    </source>
</evidence>
<dbReference type="EMBL" id="JAPVEA010000002">
    <property type="protein sequence ID" value="KAJ5459718.1"/>
    <property type="molecule type" value="Genomic_DNA"/>
</dbReference>
<sequence>MATSTVNQTGAMRQLQHERAVELGQYGDDHSEDDKGGDYDGYLDIGTELLAALDAIESSGTFASKGELPYVDPQINVHDVGTITLPLQESQARQMIDKAHHAPYGKGSETLVDTAVRNTWELNPDQFEFGNPEWDKYIEEACACAARDLGVDSPVSAELYKMLIYEKGAMFKPHTDTEKAPGMFATLVIGLPSLYEGGEVAVKHQGDRMILETSKHGFSYVSWYSDVIHEVLPVRSGYRWVLTYNLCIDPSRQRPTACLQTDEARYLHEVLEDWIAQEDRDWSHAYYRLDHEYTQANISLNALKGRDLASVHLLQEISKTLDVEIFLALITKSEMGSCEYQGSHGRRSYYDDDYGQDEDYYGRSEALHDLEEIFDTSYEITSLVDLDGSQVVKKMPFEMDNVLQEKCFDEVDPEEAYEGYQGNSAVVMVPRDSIADFFLDSWKKSNPYSHNIEKNMTSVIGFLAKSLLHNSGDELLRETLKELCRKVWTVDESNEVGRYRYKTVLPEPVITKVLQVAIVLKDQELIKDVADHHEGNLSLDFFKWAQEQLAAGAVAFDSIKDSLLRTILVFPELWKRQVAVNHLVPHTEPISDDVRSWVEIAHDGILEMIPRQELGPQDGHAVVDMIPGYHDFDYLSSRVAPLVEGRLPATSFILAFLSRLDQYTTQGAFPAEDGTNLYRQVAKSLANKIDIYTLVSEGGDEESAAKLGILAFLNPRKPQSTPHSKSLVVTHETLADFISTLIRINSDSDSMMGFLSRRICFRAPAIKSATLHSLWLPFLHALNKICETNSIPSTTPDYRQIFAAILKAYITNYVGEKPIEDTSSVRPTVTSCCGDCTRLNAFLTNPDATVGRFPVNKQRRQHLHQKLDQAGIDCTHETERWGSPQTLVVTKSFRHHEVALAAWKKRKGEAAHKLLDFNKSDLTVWLGDDYQHLMGMVDLGHPSGQRSARAAPTSQRLAPISSNQQTRPTRPSTKGYGRLFPQIAGTKRKAADADVVDLTGDD</sequence>
<evidence type="ECO:0000259" key="2">
    <source>
        <dbReference type="Pfam" id="PF13640"/>
    </source>
</evidence>
<reference evidence="3" key="1">
    <citation type="submission" date="2022-12" db="EMBL/GenBank/DDBJ databases">
        <authorList>
            <person name="Petersen C."/>
        </authorList>
    </citation>
    <scope>NUCLEOTIDE SEQUENCE</scope>
    <source>
        <strain evidence="3">IBT 16125</strain>
    </source>
</reference>
<dbReference type="PANTHER" id="PTHR33099">
    <property type="entry name" value="FE2OG DIOXYGENASE DOMAIN-CONTAINING PROTEIN"/>
    <property type="match status" value="1"/>
</dbReference>
<dbReference type="GeneID" id="81594896"/>
<gene>
    <name evidence="3" type="ORF">N7458_001270</name>
</gene>
<dbReference type="Pfam" id="PF13640">
    <property type="entry name" value="2OG-FeII_Oxy_3"/>
    <property type="match status" value="1"/>
</dbReference>
<comment type="caution">
    <text evidence="3">The sequence shown here is derived from an EMBL/GenBank/DDBJ whole genome shotgun (WGS) entry which is preliminary data.</text>
</comment>
<feature type="domain" description="Prolyl 4-hydroxylase alpha subunit Fe(2+) 2OG dioxygenase" evidence="2">
    <location>
        <begin position="162"/>
        <end position="245"/>
    </location>
</feature>
<dbReference type="Proteomes" id="UP001213681">
    <property type="component" value="Unassembled WGS sequence"/>
</dbReference>
<feature type="compositionally biased region" description="Polar residues" evidence="1">
    <location>
        <begin position="952"/>
        <end position="972"/>
    </location>
</feature>
<reference evidence="3" key="2">
    <citation type="journal article" date="2023" name="IMA Fungus">
        <title>Comparative genomic study of the Penicillium genus elucidates a diverse pangenome and 15 lateral gene transfer events.</title>
        <authorList>
            <person name="Petersen C."/>
            <person name="Sorensen T."/>
            <person name="Nielsen M.R."/>
            <person name="Sondergaard T.E."/>
            <person name="Sorensen J.L."/>
            <person name="Fitzpatrick D.A."/>
            <person name="Frisvad J.C."/>
            <person name="Nielsen K.L."/>
        </authorList>
    </citation>
    <scope>NUCLEOTIDE SEQUENCE</scope>
    <source>
        <strain evidence="3">IBT 16125</strain>
    </source>
</reference>
<dbReference type="RefSeq" id="XP_056768760.1">
    <property type="nucleotide sequence ID" value="XM_056904653.1"/>
</dbReference>
<feature type="region of interest" description="Disordered" evidence="1">
    <location>
        <begin position="941"/>
        <end position="978"/>
    </location>
</feature>
<dbReference type="PANTHER" id="PTHR33099:SF7">
    <property type="entry name" value="MYND-TYPE DOMAIN-CONTAINING PROTEIN"/>
    <property type="match status" value="1"/>
</dbReference>
<evidence type="ECO:0000313" key="4">
    <source>
        <dbReference type="Proteomes" id="UP001213681"/>
    </source>
</evidence>
<name>A0AAD6CAU6_9EURO</name>
<keyword evidence="4" id="KW-1185">Reference proteome</keyword>
<dbReference type="Gene3D" id="2.60.120.620">
    <property type="entry name" value="q2cbj1_9rhob like domain"/>
    <property type="match status" value="1"/>
</dbReference>
<evidence type="ECO:0000256" key="1">
    <source>
        <dbReference type="SAM" id="MobiDB-lite"/>
    </source>
</evidence>
<dbReference type="InterPro" id="IPR044862">
    <property type="entry name" value="Pro_4_hyd_alph_FE2OG_OXY"/>
</dbReference>